<dbReference type="RefSeq" id="WP_196418792.1">
    <property type="nucleotide sequence ID" value="NZ_JADQTO010000024.1"/>
</dbReference>
<dbReference type="Pfam" id="PF13374">
    <property type="entry name" value="TPR_10"/>
    <property type="match status" value="2"/>
</dbReference>
<organism evidence="1 2">
    <name type="scientific">Actinoplanes aureus</name>
    <dbReference type="NCBI Taxonomy" id="2792083"/>
    <lineage>
        <taxon>Bacteria</taxon>
        <taxon>Bacillati</taxon>
        <taxon>Actinomycetota</taxon>
        <taxon>Actinomycetes</taxon>
        <taxon>Micromonosporales</taxon>
        <taxon>Micromonosporaceae</taxon>
        <taxon>Actinoplanes</taxon>
    </lineage>
</organism>
<evidence type="ECO:0000313" key="1">
    <source>
        <dbReference type="EMBL" id="MBG0567020.1"/>
    </source>
</evidence>
<dbReference type="Proteomes" id="UP000598146">
    <property type="component" value="Unassembled WGS sequence"/>
</dbReference>
<sequence>MTSQLATQQELVEFYREAARSDPAQQLNLGDALQDLADMLADLGRTGDALEVVREAIAVRRVAIGPDRPETIRLVGSLHQGVHFAAETGHASESDAYFDEATGLLCRLTTLPALEVMPHVAGSWVQQAGGLMSLGRLRAAESFGRAAVAAGERIPPTAPIAQRAAALGPALNGLASVLYAQERAGEALDLLQEAEKLCRELVAVDRTEGLKGLTAVLRNEGVIFMECGRLEDAYRCAQELERLSGTGTAPS</sequence>
<dbReference type="SUPFAM" id="SSF48452">
    <property type="entry name" value="TPR-like"/>
    <property type="match status" value="1"/>
</dbReference>
<dbReference type="InterPro" id="IPR011990">
    <property type="entry name" value="TPR-like_helical_dom_sf"/>
</dbReference>
<accession>A0A931CBR9</accession>
<name>A0A931CBR9_9ACTN</name>
<dbReference type="Gene3D" id="1.25.40.10">
    <property type="entry name" value="Tetratricopeptide repeat domain"/>
    <property type="match status" value="2"/>
</dbReference>
<gene>
    <name evidence="1" type="ORF">I4J89_36790</name>
</gene>
<comment type="caution">
    <text evidence="1">The sequence shown here is derived from an EMBL/GenBank/DDBJ whole genome shotgun (WGS) entry which is preliminary data.</text>
</comment>
<keyword evidence="2" id="KW-1185">Reference proteome</keyword>
<proteinExistence type="predicted"/>
<dbReference type="EMBL" id="JADQTO010000024">
    <property type="protein sequence ID" value="MBG0567020.1"/>
    <property type="molecule type" value="Genomic_DNA"/>
</dbReference>
<reference evidence="1" key="1">
    <citation type="submission" date="2020-11" db="EMBL/GenBank/DDBJ databases">
        <title>Isolation and identification of active actinomycetes.</title>
        <authorList>
            <person name="Sun X."/>
        </authorList>
    </citation>
    <scope>NUCLEOTIDE SEQUENCE</scope>
    <source>
        <strain evidence="1">NEAU-A11</strain>
    </source>
</reference>
<evidence type="ECO:0000313" key="2">
    <source>
        <dbReference type="Proteomes" id="UP000598146"/>
    </source>
</evidence>
<dbReference type="AlphaFoldDB" id="A0A931CBR9"/>
<protein>
    <submittedName>
        <fullName evidence="1">Tetratricopeptide repeat protein</fullName>
    </submittedName>
</protein>